<dbReference type="PANTHER" id="PTHR10491">
    <property type="entry name" value="DTDP-4-DEHYDRORHAMNOSE REDUCTASE"/>
    <property type="match status" value="1"/>
</dbReference>
<dbReference type="UniPathway" id="UPA00124"/>
<sequence length="254" mass="28501">MSGAEHPEPETGPILLTGGTGRLGSALRGLIPNLIAPGREELDITDLFSVQQTLERYQPQVVVHAAAYTDVAQAETEKVLCWRVNVEGTRNLVRAVLKCNLHFVHISTDYVFWGDKGGYKEDDPVGPVRNYYALSKLAAEEVVRVLPRYLIIRTSFRPSPFPYPVAYHDLYTSQDYIEVIAPQIALALQNLTRIPYHTLHIATERKSVYELAKRTRPDVRPASKQEAGVSLPEDISLDVRRWKLQIALLGSLSK</sequence>
<dbReference type="GO" id="GO:0005829">
    <property type="term" value="C:cytosol"/>
    <property type="evidence" value="ECO:0007669"/>
    <property type="project" value="TreeGrafter"/>
</dbReference>
<feature type="domain" description="RmlD-like substrate binding" evidence="3">
    <location>
        <begin position="14"/>
        <end position="155"/>
    </location>
</feature>
<dbReference type="PANTHER" id="PTHR10491:SF4">
    <property type="entry name" value="METHIONINE ADENOSYLTRANSFERASE 2 SUBUNIT BETA"/>
    <property type="match status" value="1"/>
</dbReference>
<dbReference type="GO" id="GO:0008831">
    <property type="term" value="F:dTDP-4-dehydrorhamnose reductase activity"/>
    <property type="evidence" value="ECO:0007669"/>
    <property type="project" value="UniProtKB-EC"/>
</dbReference>
<reference evidence="4 5" key="1">
    <citation type="submission" date="2019-07" db="EMBL/GenBank/DDBJ databases">
        <title>Whole genome shotgun sequence of Meiothermus hypogaeus NBRC 106114.</title>
        <authorList>
            <person name="Hosoyama A."/>
            <person name="Uohara A."/>
            <person name="Ohji S."/>
            <person name="Ichikawa N."/>
        </authorList>
    </citation>
    <scope>NUCLEOTIDE SEQUENCE [LARGE SCALE GENOMIC DNA]</scope>
    <source>
        <strain evidence="4 5">NBRC 106114</strain>
    </source>
</reference>
<keyword evidence="2" id="KW-0560">Oxidoreductase</keyword>
<comment type="similarity">
    <text evidence="1 2">Belongs to the dTDP-4-dehydrorhamnose reductase family.</text>
</comment>
<dbReference type="Pfam" id="PF04321">
    <property type="entry name" value="RmlD_sub_bind"/>
    <property type="match status" value="1"/>
</dbReference>
<evidence type="ECO:0000313" key="4">
    <source>
        <dbReference type="EMBL" id="GEM83735.1"/>
    </source>
</evidence>
<dbReference type="InterPro" id="IPR036291">
    <property type="entry name" value="NAD(P)-bd_dom_sf"/>
</dbReference>
<dbReference type="RefSeq" id="WP_119341862.1">
    <property type="nucleotide sequence ID" value="NZ_BJXL01000059.1"/>
</dbReference>
<dbReference type="Gene3D" id="3.40.50.720">
    <property type="entry name" value="NAD(P)-binding Rossmann-like Domain"/>
    <property type="match status" value="1"/>
</dbReference>
<evidence type="ECO:0000259" key="3">
    <source>
        <dbReference type="Pfam" id="PF04321"/>
    </source>
</evidence>
<dbReference type="SUPFAM" id="SSF51735">
    <property type="entry name" value="NAD(P)-binding Rossmann-fold domains"/>
    <property type="match status" value="1"/>
</dbReference>
<comment type="function">
    <text evidence="2">Catalyzes the reduction of dTDP-6-deoxy-L-lyxo-4-hexulose to yield dTDP-L-rhamnose.</text>
</comment>
<proteinExistence type="inferred from homology"/>
<dbReference type="EC" id="1.1.1.133" evidence="2"/>
<accession>A0A511R2A0</accession>
<gene>
    <name evidence="4" type="ORF">MHY01S_19010</name>
</gene>
<dbReference type="OrthoDB" id="9803892at2"/>
<evidence type="ECO:0000313" key="5">
    <source>
        <dbReference type="Proteomes" id="UP000321197"/>
    </source>
</evidence>
<evidence type="ECO:0000256" key="1">
    <source>
        <dbReference type="ARBA" id="ARBA00010944"/>
    </source>
</evidence>
<dbReference type="GO" id="GO:0019305">
    <property type="term" value="P:dTDP-rhamnose biosynthetic process"/>
    <property type="evidence" value="ECO:0007669"/>
    <property type="project" value="UniProtKB-UniPathway"/>
</dbReference>
<keyword evidence="2" id="KW-0521">NADP</keyword>
<evidence type="ECO:0000256" key="2">
    <source>
        <dbReference type="RuleBase" id="RU364082"/>
    </source>
</evidence>
<dbReference type="Proteomes" id="UP000321197">
    <property type="component" value="Unassembled WGS sequence"/>
</dbReference>
<dbReference type="AlphaFoldDB" id="A0A511R2A0"/>
<dbReference type="InterPro" id="IPR029903">
    <property type="entry name" value="RmlD-like-bd"/>
</dbReference>
<comment type="caution">
    <text evidence="4">The sequence shown here is derived from an EMBL/GenBank/DDBJ whole genome shotgun (WGS) entry which is preliminary data.</text>
</comment>
<comment type="pathway">
    <text evidence="2">Carbohydrate biosynthesis; dTDP-L-rhamnose biosynthesis.</text>
</comment>
<name>A0A511R2A0_9DEIN</name>
<protein>
    <recommendedName>
        <fullName evidence="2">dTDP-4-dehydrorhamnose reductase</fullName>
        <ecNumber evidence="2">1.1.1.133</ecNumber>
    </recommendedName>
</protein>
<dbReference type="InterPro" id="IPR005913">
    <property type="entry name" value="dTDP_dehydrorham_reduct"/>
</dbReference>
<dbReference type="EMBL" id="BJXL01000059">
    <property type="protein sequence ID" value="GEM83735.1"/>
    <property type="molecule type" value="Genomic_DNA"/>
</dbReference>
<organism evidence="4 5">
    <name type="scientific">Meiothermus hypogaeus NBRC 106114</name>
    <dbReference type="NCBI Taxonomy" id="1227553"/>
    <lineage>
        <taxon>Bacteria</taxon>
        <taxon>Thermotogati</taxon>
        <taxon>Deinococcota</taxon>
        <taxon>Deinococci</taxon>
        <taxon>Thermales</taxon>
        <taxon>Thermaceae</taxon>
        <taxon>Meiothermus</taxon>
    </lineage>
</organism>